<accession>A0A0E9TK52</accession>
<protein>
    <submittedName>
        <fullName evidence="1">Uncharacterized protein</fullName>
    </submittedName>
</protein>
<reference evidence="1" key="2">
    <citation type="journal article" date="2015" name="Fish Shellfish Immunol.">
        <title>Early steps in the European eel (Anguilla anguilla)-Vibrio vulnificus interaction in the gills: Role of the RtxA13 toxin.</title>
        <authorList>
            <person name="Callol A."/>
            <person name="Pajuelo D."/>
            <person name="Ebbesson L."/>
            <person name="Teles M."/>
            <person name="MacKenzie S."/>
            <person name="Amaro C."/>
        </authorList>
    </citation>
    <scope>NUCLEOTIDE SEQUENCE</scope>
</reference>
<proteinExistence type="predicted"/>
<organism evidence="1">
    <name type="scientific">Anguilla anguilla</name>
    <name type="common">European freshwater eel</name>
    <name type="synonym">Muraena anguilla</name>
    <dbReference type="NCBI Taxonomy" id="7936"/>
    <lineage>
        <taxon>Eukaryota</taxon>
        <taxon>Metazoa</taxon>
        <taxon>Chordata</taxon>
        <taxon>Craniata</taxon>
        <taxon>Vertebrata</taxon>
        <taxon>Euteleostomi</taxon>
        <taxon>Actinopterygii</taxon>
        <taxon>Neopterygii</taxon>
        <taxon>Teleostei</taxon>
        <taxon>Anguilliformes</taxon>
        <taxon>Anguillidae</taxon>
        <taxon>Anguilla</taxon>
    </lineage>
</organism>
<sequence>MSLIFYFVLRHKICNETCSINKA</sequence>
<dbReference type="AlphaFoldDB" id="A0A0E9TK52"/>
<evidence type="ECO:0000313" key="1">
    <source>
        <dbReference type="EMBL" id="JAH53832.1"/>
    </source>
</evidence>
<name>A0A0E9TK52_ANGAN</name>
<dbReference type="EMBL" id="GBXM01054745">
    <property type="protein sequence ID" value="JAH53832.1"/>
    <property type="molecule type" value="Transcribed_RNA"/>
</dbReference>
<reference evidence="1" key="1">
    <citation type="submission" date="2014-11" db="EMBL/GenBank/DDBJ databases">
        <authorList>
            <person name="Amaro Gonzalez C."/>
        </authorList>
    </citation>
    <scope>NUCLEOTIDE SEQUENCE</scope>
</reference>